<dbReference type="EMBL" id="ANFP01000057">
    <property type="protein sequence ID" value="EKQ71998.1"/>
    <property type="molecule type" value="Genomic_DNA"/>
</dbReference>
<proteinExistence type="predicted"/>
<evidence type="ECO:0000256" key="1">
    <source>
        <dbReference type="SAM" id="Phobius"/>
    </source>
</evidence>
<dbReference type="Proteomes" id="UP000001345">
    <property type="component" value="Unassembled WGS sequence"/>
</dbReference>
<evidence type="ECO:0000313" key="3">
    <source>
        <dbReference type="Proteomes" id="UP000001345"/>
    </source>
</evidence>
<dbReference type="AlphaFoldDB" id="A0AB72ZUG4"/>
<protein>
    <submittedName>
        <fullName evidence="2">Uncharacterized protein</fullName>
    </submittedName>
</protein>
<organism evidence="2 3">
    <name type="scientific">Helicobacter pylori GAM100Ai</name>
    <dbReference type="NCBI Taxonomy" id="1159019"/>
    <lineage>
        <taxon>Bacteria</taxon>
        <taxon>Pseudomonadati</taxon>
        <taxon>Campylobacterota</taxon>
        <taxon>Epsilonproteobacteria</taxon>
        <taxon>Campylobacterales</taxon>
        <taxon>Helicobacteraceae</taxon>
        <taxon>Helicobacter</taxon>
    </lineage>
</organism>
<keyword evidence="1" id="KW-1133">Transmembrane helix</keyword>
<sequence>MIIPKECLIALMGCGPVFIKDKRSKPYLMFFIFLKNKILVILILIKDFNKAHFLKGIGGILRFNTPTTPQTKSPNLLRSH</sequence>
<gene>
    <name evidence="2" type="ORF">HMPREF1391_01046</name>
</gene>
<reference evidence="3" key="1">
    <citation type="submission" date="2023-07" db="EMBL/GenBank/DDBJ databases">
        <authorList>
            <person name="Weinstock G."/>
            <person name="Sodergren E."/>
            <person name="Lobos E.A."/>
            <person name="Fulton L."/>
            <person name="Fulton R."/>
            <person name="Courtney L."/>
            <person name="Fronick C."/>
            <person name="O'Laughlin M."/>
            <person name="Godfrey J."/>
            <person name="Wilson R.M."/>
            <person name="Miner T."/>
            <person name="Farmer C."/>
            <person name="Delehaunty K."/>
            <person name="Cordes M."/>
            <person name="Minx P."/>
            <person name="Tomlinson C."/>
            <person name="Chen J."/>
            <person name="Wollam A."/>
            <person name="Pepin K.H."/>
            <person name="Bhonagiri V."/>
            <person name="Zhang X."/>
            <person name="Suruliraj S."/>
            <person name="Antonio M."/>
            <person name="Secka O."/>
            <person name="Thomas J."/>
            <person name="Warren W."/>
            <person name="Mitreva M."/>
            <person name="Mardis E.R."/>
            <person name="Wilson R.K."/>
        </authorList>
    </citation>
    <scope>NUCLEOTIDE SEQUENCE [LARGE SCALE GENOMIC DNA]</scope>
    <source>
        <strain evidence="3">GAM100Ai</strain>
    </source>
</reference>
<name>A0AB72ZUG4_HELPX</name>
<feature type="transmembrane region" description="Helical" evidence="1">
    <location>
        <begin position="27"/>
        <end position="45"/>
    </location>
</feature>
<keyword evidence="1" id="KW-0812">Transmembrane</keyword>
<keyword evidence="1" id="KW-0472">Membrane</keyword>
<comment type="caution">
    <text evidence="2">The sequence shown here is derived from an EMBL/GenBank/DDBJ whole genome shotgun (WGS) entry which is preliminary data.</text>
</comment>
<evidence type="ECO:0000313" key="2">
    <source>
        <dbReference type="EMBL" id="EKQ71998.1"/>
    </source>
</evidence>
<accession>A0AB72ZUG4</accession>